<name>A0ABT5TUX3_9MICO</name>
<dbReference type="Pfam" id="PF11228">
    <property type="entry name" value="DUF3027"/>
    <property type="match status" value="1"/>
</dbReference>
<evidence type="ECO:0000313" key="3">
    <source>
        <dbReference type="Proteomes" id="UP001165561"/>
    </source>
</evidence>
<protein>
    <submittedName>
        <fullName evidence="2">DUF3027 domain-containing protein</fullName>
    </submittedName>
</protein>
<comment type="caution">
    <text evidence="2">The sequence shown here is derived from an EMBL/GenBank/DDBJ whole genome shotgun (WGS) entry which is preliminary data.</text>
</comment>
<sequence>MPSATTPRARSSRAPKEQVLTGAVAIARTAAEELALPGQVGEHQGAVVEAERLVTHRFECLTPGYVGWHWAVTVARPPRGRTATVCEVGLLPGEDALLAPEWVPWSERLQPGDVGATDTLPYRPEDPRLEPGYEATGEDADELAIYELGLGRPRVLSAEGRREAMTRWYEGDHGPYAPTAKAAKAPCSTCGFFLKMAGSPRTVFGVCANEWSPDDGRVVSMDHGCGSHSETDVPAAPGEWNPPQPVIDEMDLEVVAHGPLRPVGGDRDDGGTTPA</sequence>
<evidence type="ECO:0000256" key="1">
    <source>
        <dbReference type="SAM" id="MobiDB-lite"/>
    </source>
</evidence>
<dbReference type="EMBL" id="JARACI010000688">
    <property type="protein sequence ID" value="MDD9205861.1"/>
    <property type="molecule type" value="Genomic_DNA"/>
</dbReference>
<dbReference type="InterPro" id="IPR021391">
    <property type="entry name" value="DUF3027"/>
</dbReference>
<proteinExistence type="predicted"/>
<reference evidence="2" key="1">
    <citation type="submission" date="2023-02" db="EMBL/GenBank/DDBJ databases">
        <title>Georgenia sp.10Sc9-8, isolated from a soil sample collected from the Taklamakan desert.</title>
        <authorList>
            <person name="Liu S."/>
        </authorList>
    </citation>
    <scope>NUCLEOTIDE SEQUENCE</scope>
    <source>
        <strain evidence="2">10Sc9-8</strain>
    </source>
</reference>
<gene>
    <name evidence="2" type="ORF">PU560_05180</name>
</gene>
<accession>A0ABT5TUX3</accession>
<organism evidence="2 3">
    <name type="scientific">Georgenia halotolerans</name>
    <dbReference type="NCBI Taxonomy" id="3028317"/>
    <lineage>
        <taxon>Bacteria</taxon>
        <taxon>Bacillati</taxon>
        <taxon>Actinomycetota</taxon>
        <taxon>Actinomycetes</taxon>
        <taxon>Micrococcales</taxon>
        <taxon>Bogoriellaceae</taxon>
        <taxon>Georgenia</taxon>
    </lineage>
</organism>
<keyword evidence="3" id="KW-1185">Reference proteome</keyword>
<dbReference type="Proteomes" id="UP001165561">
    <property type="component" value="Unassembled WGS sequence"/>
</dbReference>
<feature type="region of interest" description="Disordered" evidence="1">
    <location>
        <begin position="225"/>
        <end position="244"/>
    </location>
</feature>
<evidence type="ECO:0000313" key="2">
    <source>
        <dbReference type="EMBL" id="MDD9205861.1"/>
    </source>
</evidence>